<comment type="caution">
    <text evidence="1">The sequence shown here is derived from an EMBL/GenBank/DDBJ whole genome shotgun (WGS) entry which is preliminary data.</text>
</comment>
<evidence type="ECO:0000313" key="2">
    <source>
        <dbReference type="Proteomes" id="UP001212337"/>
    </source>
</evidence>
<organism evidence="1 2">
    <name type="scientific">Pseudomonas fragi</name>
    <dbReference type="NCBI Taxonomy" id="296"/>
    <lineage>
        <taxon>Bacteria</taxon>
        <taxon>Pseudomonadati</taxon>
        <taxon>Pseudomonadota</taxon>
        <taxon>Gammaproteobacteria</taxon>
        <taxon>Pseudomonadales</taxon>
        <taxon>Pseudomonadaceae</taxon>
        <taxon>Pseudomonas</taxon>
    </lineage>
</organism>
<dbReference type="EMBL" id="JAQJVI010000003">
    <property type="protein sequence ID" value="MDA7021114.1"/>
    <property type="molecule type" value="Genomic_DNA"/>
</dbReference>
<accession>A0ABT4WMB2</accession>
<dbReference type="GeneID" id="89545184"/>
<protein>
    <submittedName>
        <fullName evidence="1">Uncharacterized protein</fullName>
    </submittedName>
</protein>
<dbReference type="Proteomes" id="UP001212337">
    <property type="component" value="Unassembled WGS sequence"/>
</dbReference>
<dbReference type="RefSeq" id="WP_254925236.1">
    <property type="nucleotide sequence ID" value="NZ_JAQJVI010000003.1"/>
</dbReference>
<reference evidence="1 2" key="1">
    <citation type="submission" date="2023-01" db="EMBL/GenBank/DDBJ databases">
        <title>Effects of deletion of Siderophore biosynthase gene in Pseudomonas fragi on quorum sensing and spoliage ability.</title>
        <authorList>
            <person name="Cui F."/>
            <person name="Wang D."/>
            <person name="Liu J."/>
            <person name="Wang Q."/>
            <person name="Li T."/>
            <person name="Li J."/>
        </authorList>
    </citation>
    <scope>NUCLEOTIDE SEQUENCE [LARGE SCALE GENOMIC DNA]</scope>
    <source>
        <strain evidence="1 2">MS-10</strain>
    </source>
</reference>
<gene>
    <name evidence="1" type="ORF">PI499_04370</name>
</gene>
<evidence type="ECO:0000313" key="1">
    <source>
        <dbReference type="EMBL" id="MDA7021114.1"/>
    </source>
</evidence>
<name>A0ABT4WMB2_PSEFR</name>
<keyword evidence="2" id="KW-1185">Reference proteome</keyword>
<proteinExistence type="predicted"/>
<sequence length="44" mass="4954">MKKLLIGCMKNVLSVNRCGNFSQALVDSTRAKFKKPQSLQTIKQ</sequence>